<keyword evidence="5 9" id="KW-0863">Zinc-finger</keyword>
<dbReference type="GO" id="GO:0008270">
    <property type="term" value="F:zinc ion binding"/>
    <property type="evidence" value="ECO:0007669"/>
    <property type="project" value="UniProtKB-KW"/>
</dbReference>
<evidence type="ECO:0000256" key="6">
    <source>
        <dbReference type="ARBA" id="ARBA00022833"/>
    </source>
</evidence>
<dbReference type="Gene3D" id="3.30.160.60">
    <property type="entry name" value="Classic Zinc Finger"/>
    <property type="match status" value="2"/>
</dbReference>
<dbReference type="EMBL" id="PGCI01000136">
    <property type="protein sequence ID" value="PLW37856.1"/>
    <property type="molecule type" value="Genomic_DNA"/>
</dbReference>
<dbReference type="GO" id="GO:0045944">
    <property type="term" value="P:positive regulation of transcription by RNA polymerase II"/>
    <property type="evidence" value="ECO:0007669"/>
    <property type="project" value="TreeGrafter"/>
</dbReference>
<dbReference type="PROSITE" id="PS00028">
    <property type="entry name" value="ZINC_FINGER_C2H2_1"/>
    <property type="match status" value="1"/>
</dbReference>
<dbReference type="Proteomes" id="UP000235392">
    <property type="component" value="Unassembled WGS sequence"/>
</dbReference>
<evidence type="ECO:0000256" key="1">
    <source>
        <dbReference type="ARBA" id="ARBA00004123"/>
    </source>
</evidence>
<keyword evidence="3" id="KW-0479">Metal-binding</keyword>
<feature type="compositionally biased region" description="Polar residues" evidence="10">
    <location>
        <begin position="184"/>
        <end position="202"/>
    </location>
</feature>
<dbReference type="InterPro" id="IPR013087">
    <property type="entry name" value="Znf_C2H2_type"/>
</dbReference>
<dbReference type="PANTHER" id="PTHR47257">
    <property type="entry name" value="PH-RESPONSE TRANSCRIPTION FACTOR PACC/RIM101"/>
    <property type="match status" value="1"/>
</dbReference>
<dbReference type="InterPro" id="IPR036236">
    <property type="entry name" value="Znf_C2H2_sf"/>
</dbReference>
<evidence type="ECO:0000256" key="2">
    <source>
        <dbReference type="ARBA" id="ARBA00022491"/>
    </source>
</evidence>
<dbReference type="InterPro" id="IPR050806">
    <property type="entry name" value="pacC/RIM101"/>
</dbReference>
<feature type="domain" description="C2H2-type" evidence="11">
    <location>
        <begin position="14"/>
        <end position="46"/>
    </location>
</feature>
<feature type="region of interest" description="Disordered" evidence="10">
    <location>
        <begin position="172"/>
        <end position="211"/>
    </location>
</feature>
<dbReference type="SMART" id="SM00355">
    <property type="entry name" value="ZnF_C2H2"/>
    <property type="match status" value="3"/>
</dbReference>
<comment type="similarity">
    <text evidence="8">Belongs to the pacC/RIM101 family.</text>
</comment>
<feature type="region of interest" description="Disordered" evidence="10">
    <location>
        <begin position="243"/>
        <end position="269"/>
    </location>
</feature>
<sequence length="443" mass="49181">MFAFQPTPNQNMDLVCKWSKPHCLKNFSSAEELFNHLCDCHVGRKRNGTLSLICSWEGCDHKAAKRDHMTSHMMVHCPLRTNVCGICDKTFKRSYDLRKHEVTHTAAHHELHTRSRAVVYTELEIPFTVEINSSTPVNRGRVYSLPQDQSGNWIGGNVHPPAVEVGHRERSLSVPRHNPYQRPHSGQTYPQRSSSWNNNSKCPSDRPQRSASIAEAGPYDVNAPLFNQFQFLQQYSLPNDVPAPHLFGSTADPPSTSSGSSASSNPSSGYVAPSGDWADIFSFMADTRRESEACSIPSEDFSGSDGLSGLFGSEPTSEILRTSSLPCQVLHPPANSSFNPYDHLATRHSFSAAVPEEPLALTDTQIRDLLNPQQPYEQAYQVPYVEYSGQFQSDENTHQIPNYDHMDNLDMLLSLADLSGFSQAPGAPNGATLMDIPQFQYLG</sequence>
<dbReference type="PROSITE" id="PS50157">
    <property type="entry name" value="ZINC_FINGER_C2H2_2"/>
    <property type="match status" value="2"/>
</dbReference>
<dbReference type="GO" id="GO:0005634">
    <property type="term" value="C:nucleus"/>
    <property type="evidence" value="ECO:0007669"/>
    <property type="project" value="UniProtKB-SubCell"/>
</dbReference>
<comment type="caution">
    <text evidence="12">The sequence shown here is derived from an EMBL/GenBank/DDBJ whole genome shotgun (WGS) entry which is preliminary data.</text>
</comment>
<evidence type="ECO:0000256" key="5">
    <source>
        <dbReference type="ARBA" id="ARBA00022771"/>
    </source>
</evidence>
<dbReference type="PANTHER" id="PTHR47257:SF1">
    <property type="entry name" value="PH-RESPONSE TRANSCRIPTION FACTOR PACC_RIM101"/>
    <property type="match status" value="1"/>
</dbReference>
<evidence type="ECO:0000313" key="12">
    <source>
        <dbReference type="EMBL" id="PLW37856.1"/>
    </source>
</evidence>
<comment type="subcellular location">
    <subcellularLocation>
        <location evidence="1">Nucleus</location>
    </subcellularLocation>
</comment>
<organism evidence="12 13">
    <name type="scientific">Puccinia coronata f. sp. avenae</name>
    <dbReference type="NCBI Taxonomy" id="200324"/>
    <lineage>
        <taxon>Eukaryota</taxon>
        <taxon>Fungi</taxon>
        <taxon>Dikarya</taxon>
        <taxon>Basidiomycota</taxon>
        <taxon>Pucciniomycotina</taxon>
        <taxon>Pucciniomycetes</taxon>
        <taxon>Pucciniales</taxon>
        <taxon>Pucciniaceae</taxon>
        <taxon>Puccinia</taxon>
    </lineage>
</organism>
<evidence type="ECO:0000259" key="11">
    <source>
        <dbReference type="PROSITE" id="PS50157"/>
    </source>
</evidence>
<keyword evidence="4" id="KW-0677">Repeat</keyword>
<keyword evidence="2" id="KW-0678">Repressor</keyword>
<name>A0A2N5UJP2_9BASI</name>
<feature type="domain" description="C2H2-type" evidence="11">
    <location>
        <begin position="82"/>
        <end position="109"/>
    </location>
</feature>
<evidence type="ECO:0000256" key="9">
    <source>
        <dbReference type="PROSITE-ProRule" id="PRU00042"/>
    </source>
</evidence>
<feature type="compositionally biased region" description="Low complexity" evidence="10">
    <location>
        <begin position="298"/>
        <end position="313"/>
    </location>
</feature>
<reference evidence="12 13" key="1">
    <citation type="submission" date="2017-11" db="EMBL/GenBank/DDBJ databases">
        <title>De novo assembly and phasing of dikaryotic genomes from two isolates of Puccinia coronata f. sp. avenae, the causal agent of oat crown rust.</title>
        <authorList>
            <person name="Miller M.E."/>
            <person name="Zhang Y."/>
            <person name="Omidvar V."/>
            <person name="Sperschneider J."/>
            <person name="Schwessinger B."/>
            <person name="Raley C."/>
            <person name="Palmer J.M."/>
            <person name="Garnica D."/>
            <person name="Upadhyaya N."/>
            <person name="Rathjen J."/>
            <person name="Taylor J.M."/>
            <person name="Park R.F."/>
            <person name="Dodds P.N."/>
            <person name="Hirsch C.D."/>
            <person name="Kianian S.F."/>
            <person name="Figueroa M."/>
        </authorList>
    </citation>
    <scope>NUCLEOTIDE SEQUENCE [LARGE SCALE GENOMIC DNA]</scope>
    <source>
        <strain evidence="12">12SD80</strain>
    </source>
</reference>
<evidence type="ECO:0000256" key="10">
    <source>
        <dbReference type="SAM" id="MobiDB-lite"/>
    </source>
</evidence>
<feature type="region of interest" description="Disordered" evidence="10">
    <location>
        <begin position="294"/>
        <end position="313"/>
    </location>
</feature>
<protein>
    <recommendedName>
        <fullName evidence="11">C2H2-type domain-containing protein</fullName>
    </recommendedName>
</protein>
<dbReference type="SUPFAM" id="SSF57667">
    <property type="entry name" value="beta-beta-alpha zinc fingers"/>
    <property type="match status" value="1"/>
</dbReference>
<keyword evidence="7" id="KW-0539">Nucleus</keyword>
<keyword evidence="6" id="KW-0862">Zinc</keyword>
<proteinExistence type="inferred from homology"/>
<accession>A0A2N5UJP2</accession>
<evidence type="ECO:0000313" key="13">
    <source>
        <dbReference type="Proteomes" id="UP000235392"/>
    </source>
</evidence>
<dbReference type="Pfam" id="PF00096">
    <property type="entry name" value="zf-C2H2"/>
    <property type="match status" value="1"/>
</dbReference>
<evidence type="ECO:0000256" key="3">
    <source>
        <dbReference type="ARBA" id="ARBA00022723"/>
    </source>
</evidence>
<evidence type="ECO:0000256" key="8">
    <source>
        <dbReference type="ARBA" id="ARBA00038089"/>
    </source>
</evidence>
<feature type="compositionally biased region" description="Low complexity" evidence="10">
    <location>
        <begin position="248"/>
        <end position="269"/>
    </location>
</feature>
<evidence type="ECO:0000256" key="4">
    <source>
        <dbReference type="ARBA" id="ARBA00022737"/>
    </source>
</evidence>
<evidence type="ECO:0000256" key="7">
    <source>
        <dbReference type="ARBA" id="ARBA00023242"/>
    </source>
</evidence>
<dbReference type="AlphaFoldDB" id="A0A2N5UJP2"/>
<gene>
    <name evidence="12" type="ORF">PCASD_05740</name>
</gene>